<keyword evidence="2" id="KW-0680">Restriction system</keyword>
<comment type="caution">
    <text evidence="5">The sequence shown here is derived from an EMBL/GenBank/DDBJ whole genome shotgun (WGS) entry which is preliminary data.</text>
</comment>
<evidence type="ECO:0000256" key="3">
    <source>
        <dbReference type="ARBA" id="ARBA00023125"/>
    </source>
</evidence>
<evidence type="ECO:0000256" key="2">
    <source>
        <dbReference type="ARBA" id="ARBA00022747"/>
    </source>
</evidence>
<dbReference type="InterPro" id="IPR052021">
    <property type="entry name" value="Type-I_RS_S_subunit"/>
</dbReference>
<dbReference type="GO" id="GO:0003677">
    <property type="term" value="F:DNA binding"/>
    <property type="evidence" value="ECO:0007669"/>
    <property type="project" value="UniProtKB-KW"/>
</dbReference>
<evidence type="ECO:0000259" key="4">
    <source>
        <dbReference type="Pfam" id="PF01420"/>
    </source>
</evidence>
<dbReference type="Pfam" id="PF01420">
    <property type="entry name" value="Methylase_S"/>
    <property type="match status" value="2"/>
</dbReference>
<sequence>MSKVALSGKYRAYPEYKDSGVEWLGDIPLNWSVCRLKQMLSSPMSYGANEAAERAITSEPRYIRITDMNNDGSLKNDTFRSLPWDVANQYLLKDLDILLARSGATVGKSFIYRKDFGNCCYAGYLIKASCDSAKLNPEYAFWFFQSAQYWQYISSSQIQATIQNVSAEKYGEMYLPLPSSINEQNQIAAFLDHETAKIDTLIEKQQKLIELLKEKRQAVISHAVTKGLNPDAPMKDSGVEWLGEVPEHWGVSRLKYHCSVKGRIGFRGYTVEDLVDKSDGALVLGATEMTINGDITLNNPKYISWRKYYESPEIMLQKGMILVVQRGSTVGKIAHIDKELGMATINPSLVLLRDLKINSKFITYSLMGSLIQHKVKMQTSSTAIPMISQEQIGNYVQLLPSHEEQQQIVNYISQNISKINDGISSSKKSIKLMQERRTALISAAVTGKIDVRNWVAPTTNSDENEAAQEVTA</sequence>
<comment type="similarity">
    <text evidence="1">Belongs to the type-I restriction system S methylase family.</text>
</comment>
<keyword evidence="3" id="KW-0238">DNA-binding</keyword>
<keyword evidence="5" id="KW-0540">Nuclease</keyword>
<evidence type="ECO:0000256" key="1">
    <source>
        <dbReference type="ARBA" id="ARBA00010923"/>
    </source>
</evidence>
<accession>A0ABD6WZS0</accession>
<evidence type="ECO:0000313" key="5">
    <source>
        <dbReference type="EMBL" id="PSU15253.1"/>
    </source>
</evidence>
<dbReference type="PANTHER" id="PTHR30408:SF12">
    <property type="entry name" value="TYPE I RESTRICTION ENZYME MJAVIII SPECIFICITY SUBUNIT"/>
    <property type="match status" value="1"/>
</dbReference>
<dbReference type="Gene3D" id="1.10.287.1120">
    <property type="entry name" value="Bipartite methylase S protein"/>
    <property type="match status" value="1"/>
</dbReference>
<feature type="domain" description="Type I restriction modification DNA specificity" evidence="4">
    <location>
        <begin position="314"/>
        <end position="421"/>
    </location>
</feature>
<protein>
    <submittedName>
        <fullName evidence="5">Restriction endonuclease subunit S</fullName>
    </submittedName>
</protein>
<dbReference type="InterPro" id="IPR000055">
    <property type="entry name" value="Restrct_endonuc_typeI_TRD"/>
</dbReference>
<dbReference type="InterPro" id="IPR044946">
    <property type="entry name" value="Restrct_endonuc_typeI_TRD_sf"/>
</dbReference>
<evidence type="ECO:0000313" key="6">
    <source>
        <dbReference type="Proteomes" id="UP000241404"/>
    </source>
</evidence>
<gene>
    <name evidence="5" type="ORF">CTM90_17360</name>
</gene>
<dbReference type="Gene3D" id="3.90.220.20">
    <property type="entry name" value="DNA methylase specificity domains"/>
    <property type="match status" value="2"/>
</dbReference>
<dbReference type="GO" id="GO:0009307">
    <property type="term" value="P:DNA restriction-modification system"/>
    <property type="evidence" value="ECO:0007669"/>
    <property type="project" value="UniProtKB-KW"/>
</dbReference>
<dbReference type="EMBL" id="PYMM01000016">
    <property type="protein sequence ID" value="PSU15253.1"/>
    <property type="molecule type" value="Genomic_DNA"/>
</dbReference>
<dbReference type="CDD" id="cd17521">
    <property type="entry name" value="RMtype1_S_Sau13435ORF2165P_TRD2-CR2_like"/>
    <property type="match status" value="1"/>
</dbReference>
<keyword evidence="5" id="KW-0255">Endonuclease</keyword>
<reference evidence="5 6" key="1">
    <citation type="submission" date="2018-03" db="EMBL/GenBank/DDBJ databases">
        <title>Whole genome sequencing of Histamine producing bacteria.</title>
        <authorList>
            <person name="Butler K."/>
        </authorList>
    </citation>
    <scope>NUCLEOTIDE SEQUENCE [LARGE SCALE GENOMIC DNA]</scope>
    <source>
        <strain evidence="5 6">BT-6</strain>
    </source>
</reference>
<proteinExistence type="inferred from homology"/>
<dbReference type="PANTHER" id="PTHR30408">
    <property type="entry name" value="TYPE-1 RESTRICTION ENZYME ECOKI SPECIFICITY PROTEIN"/>
    <property type="match status" value="1"/>
</dbReference>
<name>A0ABD6WZS0_PHODM</name>
<keyword evidence="5" id="KW-0378">Hydrolase</keyword>
<dbReference type="AlphaFoldDB" id="A0ABD6WZS0"/>
<dbReference type="Proteomes" id="UP000241404">
    <property type="component" value="Unassembled WGS sequence"/>
</dbReference>
<dbReference type="GO" id="GO:0004519">
    <property type="term" value="F:endonuclease activity"/>
    <property type="evidence" value="ECO:0007669"/>
    <property type="project" value="UniProtKB-KW"/>
</dbReference>
<dbReference type="RefSeq" id="WP_065172515.1">
    <property type="nucleotide sequence ID" value="NZ_LZFH01000068.1"/>
</dbReference>
<feature type="domain" description="Type I restriction modification DNA specificity" evidence="4">
    <location>
        <begin position="58"/>
        <end position="209"/>
    </location>
</feature>
<organism evidence="5 6">
    <name type="scientific">Photobacterium damselae</name>
    <dbReference type="NCBI Taxonomy" id="38293"/>
    <lineage>
        <taxon>Bacteria</taxon>
        <taxon>Pseudomonadati</taxon>
        <taxon>Pseudomonadota</taxon>
        <taxon>Gammaproteobacteria</taxon>
        <taxon>Vibrionales</taxon>
        <taxon>Vibrionaceae</taxon>
        <taxon>Photobacterium</taxon>
    </lineage>
</organism>
<dbReference type="SUPFAM" id="SSF116734">
    <property type="entry name" value="DNA methylase specificity domain"/>
    <property type="match status" value="2"/>
</dbReference>